<name>A0ABP8FQ61_9BACT</name>
<dbReference type="SMART" id="SM01091">
    <property type="entry name" value="CorC_HlyC"/>
    <property type="match status" value="1"/>
</dbReference>
<dbReference type="InterPro" id="IPR016169">
    <property type="entry name" value="FAD-bd_PCMH_sub2"/>
</dbReference>
<keyword evidence="4" id="KW-1133">Transmembrane helix</keyword>
<keyword evidence="4" id="KW-0472">Membrane</keyword>
<dbReference type="InterPro" id="IPR046342">
    <property type="entry name" value="CBS_dom_sf"/>
</dbReference>
<dbReference type="Pfam" id="PF03471">
    <property type="entry name" value="CorC_HlyC"/>
    <property type="match status" value="1"/>
</dbReference>
<dbReference type="RefSeq" id="WP_345166743.1">
    <property type="nucleotide sequence ID" value="NZ_BAABGX010000002.1"/>
</dbReference>
<dbReference type="EMBL" id="BAABGX010000002">
    <property type="protein sequence ID" value="GAA4308764.1"/>
    <property type="molecule type" value="Genomic_DNA"/>
</dbReference>
<feature type="transmembrane region" description="Helical" evidence="4">
    <location>
        <begin position="134"/>
        <end position="155"/>
    </location>
</feature>
<accession>A0ABP8FQ61</accession>
<dbReference type="InterPro" id="IPR005170">
    <property type="entry name" value="Transptr-assoc_dom"/>
</dbReference>
<dbReference type="Proteomes" id="UP001501844">
    <property type="component" value="Unassembled WGS sequence"/>
</dbReference>
<evidence type="ECO:0000256" key="2">
    <source>
        <dbReference type="ARBA" id="ARBA00023122"/>
    </source>
</evidence>
<dbReference type="SUPFAM" id="SSF54631">
    <property type="entry name" value="CBS-domain pair"/>
    <property type="match status" value="1"/>
</dbReference>
<dbReference type="PROSITE" id="PS51371">
    <property type="entry name" value="CBS"/>
    <property type="match status" value="1"/>
</dbReference>
<gene>
    <name evidence="6" type="ORF">GCM10023183_25590</name>
</gene>
<reference evidence="7" key="1">
    <citation type="journal article" date="2019" name="Int. J. Syst. Evol. Microbiol.">
        <title>The Global Catalogue of Microorganisms (GCM) 10K type strain sequencing project: providing services to taxonomists for standard genome sequencing and annotation.</title>
        <authorList>
            <consortium name="The Broad Institute Genomics Platform"/>
            <consortium name="The Broad Institute Genome Sequencing Center for Infectious Disease"/>
            <person name="Wu L."/>
            <person name="Ma J."/>
        </authorList>
    </citation>
    <scope>NUCLEOTIDE SEQUENCE [LARGE SCALE GENOMIC DNA]</scope>
    <source>
        <strain evidence="7">JCM 17917</strain>
    </source>
</reference>
<evidence type="ECO:0000259" key="5">
    <source>
        <dbReference type="PROSITE" id="PS51371"/>
    </source>
</evidence>
<dbReference type="Gene3D" id="3.10.580.10">
    <property type="entry name" value="CBS-domain"/>
    <property type="match status" value="1"/>
</dbReference>
<dbReference type="InterPro" id="IPR044751">
    <property type="entry name" value="Ion_transp-like_CBS"/>
</dbReference>
<dbReference type="SUPFAM" id="SSF56176">
    <property type="entry name" value="FAD-binding/transporter-associated domain-like"/>
    <property type="match status" value="1"/>
</dbReference>
<keyword evidence="2 3" id="KW-0129">CBS domain</keyword>
<comment type="caution">
    <text evidence="6">The sequence shown here is derived from an EMBL/GenBank/DDBJ whole genome shotgun (WGS) entry which is preliminary data.</text>
</comment>
<keyword evidence="1" id="KW-0677">Repeat</keyword>
<sequence>MESDIPYIFLSLGAVLLLLLGACEVALRHLNPVVSQLEATEQKSMIGYLLRRESQVFLTIQLGLGIGLLLFAAGLYEVLYQLLLNQTALMHSLAMVLAAGSTILMSWLLFLGVGMGAASLATSGKTLRVLSGPLLLVYLVLYPITTLVKAVFSLFSGKEPKNENDLLTNALAFEPFGTKLPTPEESTLALLATEEVDTKIFHNALEFKNVKVRECMVPRTEIDAIELEDGVDALREAFIETGHSKILIYQDSLDNILGYCHQFTLFKHPKTLEEILMPMEAVPETMLAGELFVKFITDHRSIVLVVDEFGGTSGIVTLEDVMEEIFGDINDEYDEEDLLEQTLPEPGTYLFSARQEVDYLNEAYKLNLPEGDYETLGGFILSVLEEIPSAGDVITVPPFEIRILSMDEHRINTVHLSVKITSPEE</sequence>
<feature type="domain" description="CBS" evidence="5">
    <location>
        <begin position="275"/>
        <end position="332"/>
    </location>
</feature>
<dbReference type="PANTHER" id="PTHR22777">
    <property type="entry name" value="HEMOLYSIN-RELATED"/>
    <property type="match status" value="1"/>
</dbReference>
<dbReference type="CDD" id="cd04590">
    <property type="entry name" value="CBS_pair_CorC_HlyC_assoc"/>
    <property type="match status" value="1"/>
</dbReference>
<feature type="transmembrane region" description="Helical" evidence="4">
    <location>
        <begin position="56"/>
        <end position="76"/>
    </location>
</feature>
<protein>
    <recommendedName>
        <fullName evidence="5">CBS domain-containing protein</fullName>
    </recommendedName>
</protein>
<dbReference type="InterPro" id="IPR000644">
    <property type="entry name" value="CBS_dom"/>
</dbReference>
<evidence type="ECO:0000313" key="7">
    <source>
        <dbReference type="Proteomes" id="UP001501844"/>
    </source>
</evidence>
<feature type="transmembrane region" description="Helical" evidence="4">
    <location>
        <begin position="6"/>
        <end position="27"/>
    </location>
</feature>
<feature type="transmembrane region" description="Helical" evidence="4">
    <location>
        <begin position="88"/>
        <end position="113"/>
    </location>
</feature>
<dbReference type="PANTHER" id="PTHR22777:SF17">
    <property type="entry name" value="UPF0053 PROTEIN SLL0260"/>
    <property type="match status" value="1"/>
</dbReference>
<keyword evidence="7" id="KW-1185">Reference proteome</keyword>
<organism evidence="6 7">
    <name type="scientific">Nibribacter koreensis</name>
    <dbReference type="NCBI Taxonomy" id="1084519"/>
    <lineage>
        <taxon>Bacteria</taxon>
        <taxon>Pseudomonadati</taxon>
        <taxon>Bacteroidota</taxon>
        <taxon>Cytophagia</taxon>
        <taxon>Cytophagales</taxon>
        <taxon>Hymenobacteraceae</taxon>
        <taxon>Nibribacter</taxon>
    </lineage>
</organism>
<evidence type="ECO:0000256" key="1">
    <source>
        <dbReference type="ARBA" id="ARBA00022737"/>
    </source>
</evidence>
<evidence type="ECO:0000256" key="3">
    <source>
        <dbReference type="PROSITE-ProRule" id="PRU00703"/>
    </source>
</evidence>
<evidence type="ECO:0000313" key="6">
    <source>
        <dbReference type="EMBL" id="GAA4308764.1"/>
    </source>
</evidence>
<proteinExistence type="predicted"/>
<dbReference type="Pfam" id="PF00571">
    <property type="entry name" value="CBS"/>
    <property type="match status" value="1"/>
</dbReference>
<dbReference type="Gene3D" id="3.30.465.10">
    <property type="match status" value="1"/>
</dbReference>
<dbReference type="InterPro" id="IPR036318">
    <property type="entry name" value="FAD-bd_PCMH-like_sf"/>
</dbReference>
<evidence type="ECO:0000256" key="4">
    <source>
        <dbReference type="SAM" id="Phobius"/>
    </source>
</evidence>
<keyword evidence="4" id="KW-0812">Transmembrane</keyword>